<keyword evidence="2" id="KW-1185">Reference proteome</keyword>
<organism evidence="1 2">
    <name type="scientific">Lasiodiplodia mahajangana</name>
    <dbReference type="NCBI Taxonomy" id="1108764"/>
    <lineage>
        <taxon>Eukaryota</taxon>
        <taxon>Fungi</taxon>
        <taxon>Dikarya</taxon>
        <taxon>Ascomycota</taxon>
        <taxon>Pezizomycotina</taxon>
        <taxon>Dothideomycetes</taxon>
        <taxon>Dothideomycetes incertae sedis</taxon>
        <taxon>Botryosphaeriales</taxon>
        <taxon>Botryosphaeriaceae</taxon>
        <taxon>Lasiodiplodia</taxon>
    </lineage>
</organism>
<reference evidence="1" key="1">
    <citation type="submission" date="2022-12" db="EMBL/GenBank/DDBJ databases">
        <title>Genome Sequence of Lasiodiplodia mahajangana.</title>
        <authorList>
            <person name="Buettner E."/>
        </authorList>
    </citation>
    <scope>NUCLEOTIDE SEQUENCE</scope>
    <source>
        <strain evidence="1">VT137</strain>
    </source>
</reference>
<accession>A0ACC2JCM7</accession>
<proteinExistence type="predicted"/>
<name>A0ACC2JCM7_9PEZI</name>
<dbReference type="EMBL" id="JAPUUL010002535">
    <property type="protein sequence ID" value="KAJ8125155.1"/>
    <property type="molecule type" value="Genomic_DNA"/>
</dbReference>
<comment type="caution">
    <text evidence="1">The sequence shown here is derived from an EMBL/GenBank/DDBJ whole genome shotgun (WGS) entry which is preliminary data.</text>
</comment>
<dbReference type="Proteomes" id="UP001153332">
    <property type="component" value="Unassembled WGS sequence"/>
</dbReference>
<evidence type="ECO:0000313" key="2">
    <source>
        <dbReference type="Proteomes" id="UP001153332"/>
    </source>
</evidence>
<sequence>MKFESQLTEEESTCSDSDTDSDLDGDFNLDDIVFGAAPKRNRSDDDETSVSLGRKRHKEEQDLVCPFLLQDARSLGASCLHGYPSIDRLKEHLKRRHRPHQDQCKRCWERFPKPGDLMAHIRSEIACEVKVRNPQHSINDAQWEEVKRKRRGSLEEKWRSIYTTLFPGDGSIPSPYYHDNFVGPGFVDNMSSQLPARVWSQIQPVREQLDFTQFEELLKACIKEISEDFMRGTKASLERRQNSEGTSSRGSQFAEGTPDTSVNERGTPAQVGSGSLAQALASQDPFPEFDFSEFLNSEYYYGINGDDGANGGC</sequence>
<protein>
    <submittedName>
        <fullName evidence="1">Uncharacterized protein</fullName>
    </submittedName>
</protein>
<gene>
    <name evidence="1" type="ORF">O1611_g8485</name>
</gene>
<evidence type="ECO:0000313" key="1">
    <source>
        <dbReference type="EMBL" id="KAJ8125155.1"/>
    </source>
</evidence>